<dbReference type="Proteomes" id="UP001152795">
    <property type="component" value="Unassembled WGS sequence"/>
</dbReference>
<accession>A0A6S7HWK4</accession>
<sequence length="507" mass="59053">MPRAKRTPKRRTKVVKKDDSDIEAGRDSPDPEAEEFFYDDVDKFHSNREKILLDKSSQSSDEEFEGFEQVEEVLGLDIESDVDDDDEDDGDDDDIQAHEDDLLSSDEDVEKGIPSEKAWGKKKKVYYDADQHKEKDLDSEEEEVLDKEEEEEVLMLQQNMAARLDENDFDIEEFEFANNEIVPEKQKVKEIEETQQEKIIMDLSKLSKEEKIKLLAKDSPELFELLDDLKEKLSEVTDRLYPLVQMARAGKITNSQGVEYLEMKHQLVMNYLVNVCFYLLLKAHQTPVKNHPVIERLVQYRELLQQLEPLDVQLHDDIEYFLTKYKENSSEETRNDESKQHEVNSTKVQKKKGSEKKVKFSKSESASKVQDDDVLSKASAGKKRKKLEDLDPLSYYEAIRDMKKKRKEERVKAHAMSMKADMDDVDVEEEEDADGKRGITYQISKNKGLTPKRKKEVRNPRLKHRKKFVKAKIKRKSQVNPVVKELSRYGGESTGIKTHLTRSIKIK</sequence>
<comment type="subcellular location">
    <subcellularLocation>
        <location evidence="1">Nucleus</location>
    </subcellularLocation>
</comment>
<dbReference type="PANTHER" id="PTHR13237">
    <property type="entry name" value="SOMETHING ABOUT SILENCING PROTEIN 10-RELATED"/>
    <property type="match status" value="1"/>
</dbReference>
<feature type="compositionally biased region" description="Basic and acidic residues" evidence="6">
    <location>
        <begin position="329"/>
        <end position="344"/>
    </location>
</feature>
<dbReference type="OrthoDB" id="1924577at2759"/>
<feature type="region of interest" description="Disordered" evidence="6">
    <location>
        <begin position="423"/>
        <end position="476"/>
    </location>
</feature>
<dbReference type="Pfam" id="PF09368">
    <property type="entry name" value="Sas10"/>
    <property type="match status" value="1"/>
</dbReference>
<comment type="similarity">
    <text evidence="2">Belongs to the SAS10 family.</text>
</comment>
<evidence type="ECO:0000256" key="5">
    <source>
        <dbReference type="SAM" id="Coils"/>
    </source>
</evidence>
<gene>
    <name evidence="7" type="ORF">PACLA_8A065809</name>
</gene>
<evidence type="ECO:0000256" key="1">
    <source>
        <dbReference type="ARBA" id="ARBA00004123"/>
    </source>
</evidence>
<evidence type="ECO:0000313" key="8">
    <source>
        <dbReference type="Proteomes" id="UP001152795"/>
    </source>
</evidence>
<feature type="region of interest" description="Disordered" evidence="6">
    <location>
        <begin position="74"/>
        <end position="115"/>
    </location>
</feature>
<dbReference type="Pfam" id="PF04000">
    <property type="entry name" value="Sas10_Utp3"/>
    <property type="match status" value="1"/>
</dbReference>
<proteinExistence type="inferred from homology"/>
<evidence type="ECO:0000256" key="4">
    <source>
        <dbReference type="ARBA" id="ARBA00023242"/>
    </source>
</evidence>
<organism evidence="7 8">
    <name type="scientific">Paramuricea clavata</name>
    <name type="common">Red gorgonian</name>
    <name type="synonym">Violescent sea-whip</name>
    <dbReference type="NCBI Taxonomy" id="317549"/>
    <lineage>
        <taxon>Eukaryota</taxon>
        <taxon>Metazoa</taxon>
        <taxon>Cnidaria</taxon>
        <taxon>Anthozoa</taxon>
        <taxon>Octocorallia</taxon>
        <taxon>Malacalcyonacea</taxon>
        <taxon>Plexauridae</taxon>
        <taxon>Paramuricea</taxon>
    </lineage>
</organism>
<dbReference type="InterPro" id="IPR018972">
    <property type="entry name" value="Sas10_C_dom"/>
</dbReference>
<protein>
    <submittedName>
        <fullName evidence="7">Uncharacterized protein</fullName>
    </submittedName>
</protein>
<feature type="compositionally biased region" description="Basic residues" evidence="6">
    <location>
        <begin position="1"/>
        <end position="14"/>
    </location>
</feature>
<dbReference type="InterPro" id="IPR007146">
    <property type="entry name" value="Sas10/Utp3/C1D"/>
</dbReference>
<feature type="coiled-coil region" evidence="5">
    <location>
        <begin position="130"/>
        <end position="167"/>
    </location>
</feature>
<dbReference type="AlphaFoldDB" id="A0A6S7HWK4"/>
<evidence type="ECO:0000256" key="3">
    <source>
        <dbReference type="ARBA" id="ARBA00022553"/>
    </source>
</evidence>
<feature type="region of interest" description="Disordered" evidence="6">
    <location>
        <begin position="329"/>
        <end position="364"/>
    </location>
</feature>
<feature type="compositionally biased region" description="Basic residues" evidence="6">
    <location>
        <begin position="450"/>
        <end position="476"/>
    </location>
</feature>
<keyword evidence="8" id="KW-1185">Reference proteome</keyword>
<feature type="compositionally biased region" description="Acidic residues" evidence="6">
    <location>
        <begin position="423"/>
        <end position="433"/>
    </location>
</feature>
<feature type="compositionally biased region" description="Acidic residues" evidence="6">
    <location>
        <begin position="78"/>
        <end position="94"/>
    </location>
</feature>
<feature type="region of interest" description="Disordered" evidence="6">
    <location>
        <begin position="1"/>
        <end position="34"/>
    </location>
</feature>
<keyword evidence="4" id="KW-0539">Nucleus</keyword>
<name>A0A6S7HWK4_PARCT</name>
<evidence type="ECO:0000256" key="6">
    <source>
        <dbReference type="SAM" id="MobiDB-lite"/>
    </source>
</evidence>
<reference evidence="7" key="1">
    <citation type="submission" date="2020-04" db="EMBL/GenBank/DDBJ databases">
        <authorList>
            <person name="Alioto T."/>
            <person name="Alioto T."/>
            <person name="Gomez Garrido J."/>
        </authorList>
    </citation>
    <scope>NUCLEOTIDE SEQUENCE</scope>
    <source>
        <strain evidence="7">A484AB</strain>
    </source>
</reference>
<keyword evidence="3" id="KW-0597">Phosphoprotein</keyword>
<evidence type="ECO:0000313" key="7">
    <source>
        <dbReference type="EMBL" id="CAB3997537.1"/>
    </source>
</evidence>
<dbReference type="GO" id="GO:0032040">
    <property type="term" value="C:small-subunit processome"/>
    <property type="evidence" value="ECO:0007669"/>
    <property type="project" value="TreeGrafter"/>
</dbReference>
<dbReference type="PANTHER" id="PTHR13237:SF8">
    <property type="entry name" value="SOMETHING ABOUT SILENCING PROTEIN 10"/>
    <property type="match status" value="1"/>
</dbReference>
<dbReference type="EMBL" id="CACRXK020003123">
    <property type="protein sequence ID" value="CAB3997537.1"/>
    <property type="molecule type" value="Genomic_DNA"/>
</dbReference>
<comment type="caution">
    <text evidence="7">The sequence shown here is derived from an EMBL/GenBank/DDBJ whole genome shotgun (WGS) entry which is preliminary data.</text>
</comment>
<feature type="compositionally biased region" description="Basic and acidic residues" evidence="6">
    <location>
        <begin position="15"/>
        <end position="29"/>
    </location>
</feature>
<keyword evidence="5" id="KW-0175">Coiled coil</keyword>
<evidence type="ECO:0000256" key="2">
    <source>
        <dbReference type="ARBA" id="ARBA00010979"/>
    </source>
</evidence>
<dbReference type="GO" id="GO:0000462">
    <property type="term" value="P:maturation of SSU-rRNA from tricistronic rRNA transcript (SSU-rRNA, 5.8S rRNA, LSU-rRNA)"/>
    <property type="evidence" value="ECO:0007669"/>
    <property type="project" value="TreeGrafter"/>
</dbReference>